<evidence type="ECO:0000313" key="5">
    <source>
        <dbReference type="Proteomes" id="UP001595868"/>
    </source>
</evidence>
<name>A0ABV8KL44_9ACTN</name>
<feature type="compositionally biased region" description="Low complexity" evidence="1">
    <location>
        <begin position="329"/>
        <end position="367"/>
    </location>
</feature>
<gene>
    <name evidence="4" type="ORF">ACFOX0_09950</name>
</gene>
<keyword evidence="2" id="KW-1133">Transmembrane helix</keyword>
<accession>A0ABV8KL44</accession>
<dbReference type="PROSITE" id="PS50104">
    <property type="entry name" value="TIR"/>
    <property type="match status" value="1"/>
</dbReference>
<evidence type="ECO:0000259" key="3">
    <source>
        <dbReference type="PROSITE" id="PS50104"/>
    </source>
</evidence>
<evidence type="ECO:0000256" key="2">
    <source>
        <dbReference type="SAM" id="Phobius"/>
    </source>
</evidence>
<dbReference type="InterPro" id="IPR015943">
    <property type="entry name" value="WD40/YVTN_repeat-like_dom_sf"/>
</dbReference>
<organism evidence="4 5">
    <name type="scientific">Micromonospora zhanjiangensis</name>
    <dbReference type="NCBI Taxonomy" id="1522057"/>
    <lineage>
        <taxon>Bacteria</taxon>
        <taxon>Bacillati</taxon>
        <taxon>Actinomycetota</taxon>
        <taxon>Actinomycetes</taxon>
        <taxon>Micromonosporales</taxon>
        <taxon>Micromonosporaceae</taxon>
        <taxon>Micromonospora</taxon>
    </lineage>
</organism>
<dbReference type="SMART" id="SM00255">
    <property type="entry name" value="TIR"/>
    <property type="match status" value="1"/>
</dbReference>
<dbReference type="InterPro" id="IPR011047">
    <property type="entry name" value="Quinoprotein_ADH-like_sf"/>
</dbReference>
<keyword evidence="2" id="KW-0812">Transmembrane</keyword>
<comment type="caution">
    <text evidence="4">The sequence shown here is derived from an EMBL/GenBank/DDBJ whole genome shotgun (WGS) entry which is preliminary data.</text>
</comment>
<dbReference type="SUPFAM" id="SSF52200">
    <property type="entry name" value="Toll/Interleukin receptor TIR domain"/>
    <property type="match status" value="1"/>
</dbReference>
<dbReference type="PANTHER" id="PTHR19879">
    <property type="entry name" value="TRANSCRIPTION INITIATION FACTOR TFIID"/>
    <property type="match status" value="1"/>
</dbReference>
<proteinExistence type="predicted"/>
<feature type="region of interest" description="Disordered" evidence="1">
    <location>
        <begin position="326"/>
        <end position="367"/>
    </location>
</feature>
<keyword evidence="5" id="KW-1185">Reference proteome</keyword>
<sequence length="957" mass="100147">MRTPLLGRWPAAPHRTPATGFDAFISYSHALDGRLAPTLQRELERFAKPWHRTRSLRVFRDDANLTANAGLWPSIEAALAASRWLILMASPEAAASVWVDREVRWWLANRPADRLLIVLTDGELAWDADSGRFDPDRTTALPPSLRTRLGEEPRWVDLRWLRDAEQVEPANPRLIDCVADLACAVRGVPKDLLVGEHIRQRRRTVRAVVGAVTALVVLAVAAGVAASVAVRQRDNAIRQARLATARALAATAVANIDTHLDVAALLAAEAYRMDQDAQTRSALFQVTAASPYLRRFQPLPATVAALAASGDGRSVFAGSDDGRLLRWDAPPGAGTGPPVGQPTAGTPTGRPAAGATGTPTADAGGASPADAVISVRAADRGITALAADDAGDRVVASDGTKLYVWHPGDPPRAVFAGRVAAVAVSPSGRTAAVVGGQAGDPLILFDPGTGKELRRHRLDAGWAAVGLPDDRTVALADGTGAWARLDAADFARREGSDEQVTPADQYYCCGYSPDTSYFAWAKYGQVWLTAHPAGPDGAGQPRSPAEPAAIPIEEPDRFAVATDGRAVAAAGGEALYAYLTDGGVKRLPGTSGTRAMAFLGTHRLVTATAAGSTLVLWDFDQVSRMLAGPPTDAPDTSNAGPVPQLAVAPDGHRLAVLSEGHLRIEQLDGPARPTEADLDAYSGIPVWLSAERLLVLSDGPPTGWPDRPTWTQPAPPGVRAVGLSPDGGRLVVVTADGGVQWRDPATGTVRWSVPGPGRLPPERRANTAAVSPDGRSAAVVAPDGTVRVVSVGTDDVRQLAGSNARAVGYAGDNLLVGGADGLLAVWRTGREPDRLVGPGAAYTDILAGSPDGLAVRLTGQGTLVFVDVRSGDELGRVALPLPGRSTGLAPWGATGAVADPGGREFVTATDSGEVLRWSVDPADWTRAACDVAGRDLTRADWRLFVGTAAPDELSCPR</sequence>
<feature type="transmembrane region" description="Helical" evidence="2">
    <location>
        <begin position="207"/>
        <end position="230"/>
    </location>
</feature>
<evidence type="ECO:0000313" key="4">
    <source>
        <dbReference type="EMBL" id="MFC4106256.1"/>
    </source>
</evidence>
<dbReference type="InterPro" id="IPR000157">
    <property type="entry name" value="TIR_dom"/>
</dbReference>
<dbReference type="Proteomes" id="UP001595868">
    <property type="component" value="Unassembled WGS sequence"/>
</dbReference>
<reference evidence="5" key="1">
    <citation type="journal article" date="2019" name="Int. J. Syst. Evol. Microbiol.">
        <title>The Global Catalogue of Microorganisms (GCM) 10K type strain sequencing project: providing services to taxonomists for standard genome sequencing and annotation.</title>
        <authorList>
            <consortium name="The Broad Institute Genomics Platform"/>
            <consortium name="The Broad Institute Genome Sequencing Center for Infectious Disease"/>
            <person name="Wu L."/>
            <person name="Ma J."/>
        </authorList>
    </citation>
    <scope>NUCLEOTIDE SEQUENCE [LARGE SCALE GENOMIC DNA]</scope>
    <source>
        <strain evidence="5">2902at01</strain>
    </source>
</reference>
<feature type="domain" description="TIR" evidence="3">
    <location>
        <begin position="19"/>
        <end position="149"/>
    </location>
</feature>
<dbReference type="EMBL" id="JBHSBN010000005">
    <property type="protein sequence ID" value="MFC4106256.1"/>
    <property type="molecule type" value="Genomic_DNA"/>
</dbReference>
<dbReference type="SUPFAM" id="SSF82171">
    <property type="entry name" value="DPP6 N-terminal domain-like"/>
    <property type="match status" value="1"/>
</dbReference>
<dbReference type="Gene3D" id="2.130.10.10">
    <property type="entry name" value="YVTN repeat-like/Quinoprotein amine dehydrogenase"/>
    <property type="match status" value="3"/>
</dbReference>
<dbReference type="SUPFAM" id="SSF50998">
    <property type="entry name" value="Quinoprotein alcohol dehydrogenase-like"/>
    <property type="match status" value="1"/>
</dbReference>
<dbReference type="RefSeq" id="WP_377543871.1">
    <property type="nucleotide sequence ID" value="NZ_JBHSBN010000005.1"/>
</dbReference>
<dbReference type="Gene3D" id="3.40.50.10140">
    <property type="entry name" value="Toll/interleukin-1 receptor homology (TIR) domain"/>
    <property type="match status" value="1"/>
</dbReference>
<dbReference type="PANTHER" id="PTHR19879:SF9">
    <property type="entry name" value="TRANSCRIPTION INITIATION FACTOR TFIID SUBUNIT 5"/>
    <property type="match status" value="1"/>
</dbReference>
<dbReference type="SMART" id="SM00320">
    <property type="entry name" value="WD40"/>
    <property type="match status" value="7"/>
</dbReference>
<keyword evidence="2" id="KW-0472">Membrane</keyword>
<dbReference type="InterPro" id="IPR035897">
    <property type="entry name" value="Toll_tir_struct_dom_sf"/>
</dbReference>
<dbReference type="InterPro" id="IPR001680">
    <property type="entry name" value="WD40_rpt"/>
</dbReference>
<evidence type="ECO:0000256" key="1">
    <source>
        <dbReference type="SAM" id="MobiDB-lite"/>
    </source>
</evidence>
<protein>
    <recommendedName>
        <fullName evidence="3">TIR domain-containing protein</fullName>
    </recommendedName>
</protein>